<dbReference type="Proteomes" id="UP000076449">
    <property type="component" value="Chromosome IV"/>
</dbReference>
<keyword evidence="4" id="KW-0456">Lyase</keyword>
<dbReference type="Pfam" id="PF04828">
    <property type="entry name" value="GFA"/>
    <property type="match status" value="1"/>
</dbReference>
<dbReference type="SUPFAM" id="SSF51316">
    <property type="entry name" value="Mss4-like"/>
    <property type="match status" value="1"/>
</dbReference>
<evidence type="ECO:0000256" key="4">
    <source>
        <dbReference type="ARBA" id="ARBA00023239"/>
    </source>
</evidence>
<protein>
    <recommendedName>
        <fullName evidence="6">CENP-V/GFA domain-containing protein</fullName>
    </recommendedName>
</protein>
<feature type="domain" description="CENP-V/GFA" evidence="6">
    <location>
        <begin position="76"/>
        <end position="214"/>
    </location>
</feature>
<keyword evidence="2" id="KW-0479">Metal-binding</keyword>
<dbReference type="EMBL" id="JAPVEB010000002">
    <property type="protein sequence ID" value="KAJ5275539.1"/>
    <property type="molecule type" value="Genomic_DNA"/>
</dbReference>
<keyword evidence="3" id="KW-0862">Zinc</keyword>
<dbReference type="Gene3D" id="3.90.1590.10">
    <property type="entry name" value="glutathione-dependent formaldehyde- activating enzyme (gfa)"/>
    <property type="match status" value="1"/>
</dbReference>
<reference evidence="7" key="2">
    <citation type="submission" date="2022-12" db="EMBL/GenBank/DDBJ databases">
        <authorList>
            <person name="Petersen C."/>
        </authorList>
    </citation>
    <scope>NUCLEOTIDE SEQUENCE</scope>
    <source>
        <strain evidence="7">IBT 3361</strain>
    </source>
</reference>
<feature type="region of interest" description="Disordered" evidence="5">
    <location>
        <begin position="217"/>
        <end position="237"/>
    </location>
</feature>
<evidence type="ECO:0000313" key="7">
    <source>
        <dbReference type="EMBL" id="KAJ5275539.1"/>
    </source>
</evidence>
<reference evidence="8" key="1">
    <citation type="journal article" date="2014" name="Genome Announc.">
        <title>Complete sequencing and chromosome-scale genome assembly of the industrial progenitor strain P2niaD18 from the penicillin producer Penicillium chrysogenum.</title>
        <authorList>
            <person name="Specht T."/>
            <person name="Dahlmann T.A."/>
            <person name="Zadra I."/>
            <person name="Kurnsteiner H."/>
            <person name="Kuck U."/>
        </authorList>
    </citation>
    <scope>NUCLEOTIDE SEQUENCE [LARGE SCALE GENOMIC DNA]</scope>
    <source>
        <strain evidence="8">P2niaD18</strain>
    </source>
</reference>
<evidence type="ECO:0000256" key="1">
    <source>
        <dbReference type="ARBA" id="ARBA00005495"/>
    </source>
</evidence>
<evidence type="ECO:0000256" key="5">
    <source>
        <dbReference type="SAM" id="MobiDB-lite"/>
    </source>
</evidence>
<organism evidence="8">
    <name type="scientific">Penicillium chrysogenum</name>
    <name type="common">Penicillium notatum</name>
    <dbReference type="NCBI Taxonomy" id="5076"/>
    <lineage>
        <taxon>Eukaryota</taxon>
        <taxon>Fungi</taxon>
        <taxon>Dikarya</taxon>
        <taxon>Ascomycota</taxon>
        <taxon>Pezizomycotina</taxon>
        <taxon>Eurotiomycetes</taxon>
        <taxon>Eurotiomycetidae</taxon>
        <taxon>Eurotiales</taxon>
        <taxon>Aspergillaceae</taxon>
        <taxon>Penicillium</taxon>
        <taxon>Penicillium chrysogenum species complex</taxon>
    </lineage>
</organism>
<dbReference type="PANTHER" id="PTHR33337:SF40">
    <property type="entry name" value="CENP-V_GFA DOMAIN-CONTAINING PROTEIN-RELATED"/>
    <property type="match status" value="1"/>
</dbReference>
<gene>
    <name evidence="8" type="ORF">EN45_107410</name>
    <name evidence="7" type="ORF">N7505_004084</name>
</gene>
<dbReference type="PANTHER" id="PTHR33337">
    <property type="entry name" value="GFA DOMAIN-CONTAINING PROTEIN"/>
    <property type="match status" value="1"/>
</dbReference>
<accession>A0A167PQ33</accession>
<proteinExistence type="inferred from homology"/>
<name>A0A167PQ33_PENCH</name>
<dbReference type="InterPro" id="IPR011057">
    <property type="entry name" value="Mss4-like_sf"/>
</dbReference>
<evidence type="ECO:0000256" key="3">
    <source>
        <dbReference type="ARBA" id="ARBA00022833"/>
    </source>
</evidence>
<dbReference type="InterPro" id="IPR006913">
    <property type="entry name" value="CENP-V/GFA"/>
</dbReference>
<evidence type="ECO:0000259" key="6">
    <source>
        <dbReference type="PROSITE" id="PS51891"/>
    </source>
</evidence>
<sequence length="237" mass="27256">MSSLYAARIKSQVKQSSSLSKKYHNIVVTLITTRNTPKMGHANTNDSLGHNSEVEDYTRRPPYLLQPLQEFGEVKWHAQCQCGQVKYALRRERPLNAKFCHCRQCQVLHGAPFQWAAIYPKEDIRFEKGAEGLSFYAAGEKNNKYQTPTKVSCSFCRTPIMDEGRNVCLLFPQLIDLSDSPDEQRQRVQTFLPTCHIFYENRLRDIHDGITKWSGMDEQSQRLDDDGQPQSCDDSFA</sequence>
<keyword evidence="9" id="KW-1185">Reference proteome</keyword>
<dbReference type="EMBL" id="CM002801">
    <property type="protein sequence ID" value="KZN83635.1"/>
    <property type="molecule type" value="Genomic_DNA"/>
</dbReference>
<dbReference type="GO" id="GO:0016846">
    <property type="term" value="F:carbon-sulfur lyase activity"/>
    <property type="evidence" value="ECO:0007669"/>
    <property type="project" value="InterPro"/>
</dbReference>
<dbReference type="PROSITE" id="PS51891">
    <property type="entry name" value="CENP_V_GFA"/>
    <property type="match status" value="1"/>
</dbReference>
<comment type="similarity">
    <text evidence="1">Belongs to the Gfa family.</text>
</comment>
<evidence type="ECO:0000256" key="2">
    <source>
        <dbReference type="ARBA" id="ARBA00022723"/>
    </source>
</evidence>
<dbReference type="Proteomes" id="UP001220256">
    <property type="component" value="Unassembled WGS sequence"/>
</dbReference>
<evidence type="ECO:0000313" key="9">
    <source>
        <dbReference type="Proteomes" id="UP001220256"/>
    </source>
</evidence>
<dbReference type="GO" id="GO:0046872">
    <property type="term" value="F:metal ion binding"/>
    <property type="evidence" value="ECO:0007669"/>
    <property type="project" value="UniProtKB-KW"/>
</dbReference>
<feature type="compositionally biased region" description="Polar residues" evidence="5">
    <location>
        <begin position="228"/>
        <end position="237"/>
    </location>
</feature>
<dbReference type="AlphaFoldDB" id="A0A167PQ33"/>
<reference evidence="7 9" key="3">
    <citation type="journal article" date="2023" name="IMA Fungus">
        <title>Comparative genomic study of the Penicillium genus elucidates a diverse pangenome and 15 lateral gene transfer events.</title>
        <authorList>
            <person name="Petersen C."/>
            <person name="Sorensen T."/>
            <person name="Nielsen M.R."/>
            <person name="Sondergaard T.E."/>
            <person name="Sorensen J.L."/>
            <person name="Fitzpatrick D.A."/>
            <person name="Frisvad J.C."/>
            <person name="Nielsen K.L."/>
        </authorList>
    </citation>
    <scope>NUCLEOTIDE SEQUENCE [LARGE SCALE GENOMIC DNA]</scope>
    <source>
        <strain evidence="7 9">IBT 3361</strain>
    </source>
</reference>
<evidence type="ECO:0000313" key="8">
    <source>
        <dbReference type="EMBL" id="KZN83635.1"/>
    </source>
</evidence>